<feature type="transmembrane region" description="Helical" evidence="1">
    <location>
        <begin position="109"/>
        <end position="127"/>
    </location>
</feature>
<dbReference type="AlphaFoldDB" id="N4WC23"/>
<dbReference type="eggNOG" id="COG2364">
    <property type="taxonomic scope" value="Bacteria"/>
</dbReference>
<evidence type="ECO:0000256" key="1">
    <source>
        <dbReference type="SAM" id="Phobius"/>
    </source>
</evidence>
<dbReference type="RefSeq" id="WP_003468569.1">
    <property type="nucleotide sequence ID" value="NZ_APML01000030.1"/>
</dbReference>
<evidence type="ECO:0000313" key="2">
    <source>
        <dbReference type="EMBL" id="ENH96804.1"/>
    </source>
</evidence>
<dbReference type="InterPro" id="IPR038750">
    <property type="entry name" value="YczE/YyaS-like"/>
</dbReference>
<dbReference type="PANTHER" id="PTHR40078">
    <property type="entry name" value="INTEGRAL MEMBRANE PROTEIN-RELATED"/>
    <property type="match status" value="1"/>
</dbReference>
<evidence type="ECO:0000313" key="3">
    <source>
        <dbReference type="Proteomes" id="UP000012283"/>
    </source>
</evidence>
<keyword evidence="1" id="KW-0472">Membrane</keyword>
<feature type="transmembrane region" description="Helical" evidence="1">
    <location>
        <begin position="12"/>
        <end position="31"/>
    </location>
</feature>
<protein>
    <recommendedName>
        <fullName evidence="4">YitT family protein</fullName>
    </recommendedName>
</protein>
<sequence>MIKLLHKGFHYYIVGIIILTLGISLTIQSMLGTSPFDALLVGLYRTIGLSIGSWEIIVGFTFVLINAITSRTKPELFALLTSVFTGIGIDSWLWIQGNWLTPTLIIEQWILLLFGIILTGVGVAVYLESNFAPNPMDRTMVILSDKTSWSLSISRALISIILVIIALAFNGAVGVGTLINALFSGVIIQWFRPYIVAIKTKPSTNKSFETSKN</sequence>
<accession>N4WC23</accession>
<reference evidence="2 3" key="1">
    <citation type="submission" date="2013-03" db="EMBL/GenBank/DDBJ databases">
        <title>Draft genome sequence of Gracibacillus halophilus YIM-C55.5, a moderately halophilic and thermophilic organism from the Xiaochaidamu salt lake.</title>
        <authorList>
            <person name="Sugumar T."/>
            <person name="Polireddy D.R."/>
            <person name="Antony A."/>
            <person name="Madhava Y.R."/>
            <person name="Sivakumar N."/>
        </authorList>
    </citation>
    <scope>NUCLEOTIDE SEQUENCE [LARGE SCALE GENOMIC DNA]</scope>
    <source>
        <strain evidence="2 3">YIM-C55.5</strain>
    </source>
</reference>
<organism evidence="2 3">
    <name type="scientific">Gracilibacillus halophilus YIM-C55.5</name>
    <dbReference type="NCBI Taxonomy" id="1308866"/>
    <lineage>
        <taxon>Bacteria</taxon>
        <taxon>Bacillati</taxon>
        <taxon>Bacillota</taxon>
        <taxon>Bacilli</taxon>
        <taxon>Bacillales</taxon>
        <taxon>Bacillaceae</taxon>
        <taxon>Gracilibacillus</taxon>
    </lineage>
</organism>
<dbReference type="PANTHER" id="PTHR40078:SF1">
    <property type="entry name" value="INTEGRAL MEMBRANE PROTEIN"/>
    <property type="match status" value="1"/>
</dbReference>
<proteinExistence type="predicted"/>
<keyword evidence="1" id="KW-1133">Transmembrane helix</keyword>
<dbReference type="EMBL" id="APML01000030">
    <property type="protein sequence ID" value="ENH96804.1"/>
    <property type="molecule type" value="Genomic_DNA"/>
</dbReference>
<dbReference type="PATRIC" id="fig|1308866.3.peg.1802"/>
<feature type="transmembrane region" description="Helical" evidence="1">
    <location>
        <begin position="77"/>
        <end position="97"/>
    </location>
</feature>
<feature type="transmembrane region" description="Helical" evidence="1">
    <location>
        <begin position="148"/>
        <end position="167"/>
    </location>
</feature>
<evidence type="ECO:0008006" key="4">
    <source>
        <dbReference type="Google" id="ProtNLM"/>
    </source>
</evidence>
<dbReference type="Pfam" id="PF19700">
    <property type="entry name" value="DUF6198"/>
    <property type="match status" value="1"/>
</dbReference>
<dbReference type="Proteomes" id="UP000012283">
    <property type="component" value="Unassembled WGS sequence"/>
</dbReference>
<comment type="caution">
    <text evidence="2">The sequence shown here is derived from an EMBL/GenBank/DDBJ whole genome shotgun (WGS) entry which is preliminary data.</text>
</comment>
<keyword evidence="3" id="KW-1185">Reference proteome</keyword>
<feature type="transmembrane region" description="Helical" evidence="1">
    <location>
        <begin position="173"/>
        <end position="191"/>
    </location>
</feature>
<gene>
    <name evidence="2" type="ORF">J416_08904</name>
</gene>
<feature type="transmembrane region" description="Helical" evidence="1">
    <location>
        <begin position="43"/>
        <end position="65"/>
    </location>
</feature>
<keyword evidence="1" id="KW-0812">Transmembrane</keyword>
<dbReference type="OrthoDB" id="1902994at2"/>
<dbReference type="STRING" id="1308866.J416_08904"/>
<name>N4WC23_9BACI</name>